<dbReference type="EMBL" id="JAKRVX010000002">
    <property type="protein sequence ID" value="MCL9816342.1"/>
    <property type="molecule type" value="Genomic_DNA"/>
</dbReference>
<evidence type="ECO:0000313" key="2">
    <source>
        <dbReference type="Proteomes" id="UP001203207"/>
    </source>
</evidence>
<organism evidence="1 2">
    <name type="scientific">Natronocalculus amylovorans</name>
    <dbReference type="NCBI Taxonomy" id="2917812"/>
    <lineage>
        <taxon>Archaea</taxon>
        <taxon>Methanobacteriati</taxon>
        <taxon>Methanobacteriota</taxon>
        <taxon>Stenosarchaea group</taxon>
        <taxon>Halobacteria</taxon>
        <taxon>Halobacteriales</taxon>
        <taxon>Haloferacaceae</taxon>
        <taxon>Natronocalculus</taxon>
    </lineage>
</organism>
<keyword evidence="2" id="KW-1185">Reference proteome</keyword>
<dbReference type="AlphaFoldDB" id="A0AAE3K7L0"/>
<protein>
    <submittedName>
        <fullName evidence="1">Uncharacterized protein</fullName>
    </submittedName>
</protein>
<evidence type="ECO:0000313" key="1">
    <source>
        <dbReference type="EMBL" id="MCL9816342.1"/>
    </source>
</evidence>
<dbReference type="RefSeq" id="WP_250583327.1">
    <property type="nucleotide sequence ID" value="NZ_JAKRVX010000002.1"/>
</dbReference>
<reference evidence="1" key="2">
    <citation type="submission" date="2022-02" db="EMBL/GenBank/DDBJ databases">
        <authorList>
            <person name="Elcheninov A.G."/>
            <person name="Sorokin D.Y."/>
            <person name="Kublanov I.V."/>
        </authorList>
    </citation>
    <scope>NUCLEOTIDE SEQUENCE</scope>
    <source>
        <strain evidence="1">AArc-St2</strain>
    </source>
</reference>
<sequence>MSSQSDDLYDRAVAMLANRHYEHAGDALARGGWLLLANPRFDNSPFDDDEKGWVGKGIERLVTSAICYRVAGRSDRAAHRGTEASAVAADFQTVCTRPVQQACLQEMRADAIVAAGLDGAAKLYRDAASAYQTAGASIDDPQYWSTTPLFGAAAAPLQQVARSTANGEVAVSWQALHGPDPGDPGQFLAHRATFKRQRFATLLETVVAEGYLAAPRGTTAYNSETYRCPSCQSKDVNWVGDSTLCMRCSTPLDRI</sequence>
<proteinExistence type="predicted"/>
<dbReference type="Proteomes" id="UP001203207">
    <property type="component" value="Unassembled WGS sequence"/>
</dbReference>
<reference evidence="1" key="1">
    <citation type="journal article" date="2022" name="Syst. Appl. Microbiol.">
        <title>Natronocalculus amylovorans gen. nov., sp. nov., and Natranaeroarchaeum aerophilus sp. nov., dominant culturable amylolytic natronoarchaea from hypersaline soda lakes in southwestern Siberia.</title>
        <authorList>
            <person name="Sorokin D.Y."/>
            <person name="Elcheninov A.G."/>
            <person name="Khizhniak T.V."/>
            <person name="Koenen M."/>
            <person name="Bale N.J."/>
            <person name="Damste J.S.S."/>
            <person name="Kublanov I.V."/>
        </authorList>
    </citation>
    <scope>NUCLEOTIDE SEQUENCE</scope>
    <source>
        <strain evidence="1">AArc-St2</strain>
    </source>
</reference>
<accession>A0AAE3K7L0</accession>
<comment type="caution">
    <text evidence="1">The sequence shown here is derived from an EMBL/GenBank/DDBJ whole genome shotgun (WGS) entry which is preliminary data.</text>
</comment>
<gene>
    <name evidence="1" type="ORF">AArcSt2_05225</name>
</gene>
<name>A0AAE3K7L0_9EURY</name>